<keyword evidence="4" id="KW-1185">Reference proteome</keyword>
<dbReference type="InterPro" id="IPR036047">
    <property type="entry name" value="F-box-like_dom_sf"/>
</dbReference>
<feature type="non-terminal residue" evidence="3">
    <location>
        <position position="401"/>
    </location>
</feature>
<dbReference type="KEGG" id="scm:SCHCO_02500300"/>
<keyword evidence="1" id="KW-1133">Transmembrane helix</keyword>
<sequence length="401" mass="45593">MEALISASVLYVPILRAICILHTVLLATLMAPRSKWSRTRRARATTQPEPLPARAIKYGDLLPPELWREAFSYCLPLTLFAARDTCRLFRRMIDRNDGSLLARAPLLLSDPPPDPRWYMQRSRNEHVRQIIGEVFGITDPWSDIYGSAAYTKMLYLPDVQWARRGTSRLYYKQHRQGISVLRKPPVIVPSRSPLIYISPISAAAVETYSGRKTIAVAACDLVRAREEYEQNVLASATATERRRERKALFTQYKSRCRQKRTLGILECLVEYWKEKNDSKIKQNLKINKARLRAFANERQIPLSQALGNPDVQRALVAHSRVFALISPSILSDAGLFNPTSNRVPSSSHPKQFPYTRLGATTGKAEYRCALCPLPALRWFSAVALQAHQLDKHGVRGQEEQE</sequence>
<dbReference type="AlphaFoldDB" id="D8PKZ6"/>
<protein>
    <recommendedName>
        <fullName evidence="2">F-box domain-containing protein</fullName>
    </recommendedName>
</protein>
<dbReference type="InterPro" id="IPR001810">
    <property type="entry name" value="F-box_dom"/>
</dbReference>
<name>D8PKZ6_SCHCM</name>
<dbReference type="EMBL" id="GL377302">
    <property type="protein sequence ID" value="EFJ03349.1"/>
    <property type="molecule type" value="Genomic_DNA"/>
</dbReference>
<feature type="transmembrane region" description="Helical" evidence="1">
    <location>
        <begin position="12"/>
        <end position="31"/>
    </location>
</feature>
<dbReference type="OrthoDB" id="10394369at2759"/>
<dbReference type="InParanoid" id="D8PKZ6"/>
<gene>
    <name evidence="3" type="ORF">SCHCODRAFT_103234</name>
</gene>
<dbReference type="HOGENOM" id="CLU_657478_0_0_1"/>
<dbReference type="VEuPathDB" id="FungiDB:SCHCODRAFT_02500300"/>
<dbReference type="Pfam" id="PF00646">
    <property type="entry name" value="F-box"/>
    <property type="match status" value="1"/>
</dbReference>
<proteinExistence type="predicted"/>
<reference evidence="3 4" key="1">
    <citation type="journal article" date="2010" name="Nat. Biotechnol.">
        <title>Genome sequence of the model mushroom Schizophyllum commune.</title>
        <authorList>
            <person name="Ohm R.A."/>
            <person name="de Jong J.F."/>
            <person name="Lugones L.G."/>
            <person name="Aerts A."/>
            <person name="Kothe E."/>
            <person name="Stajich J.E."/>
            <person name="de Vries R.P."/>
            <person name="Record E."/>
            <person name="Levasseur A."/>
            <person name="Baker S.E."/>
            <person name="Bartholomew K.A."/>
            <person name="Coutinho P.M."/>
            <person name="Erdmann S."/>
            <person name="Fowler T.J."/>
            <person name="Gathman A.C."/>
            <person name="Lombard V."/>
            <person name="Henrissat B."/>
            <person name="Knabe N."/>
            <person name="Kuees U."/>
            <person name="Lilly W.W."/>
            <person name="Lindquist E."/>
            <person name="Lucas S."/>
            <person name="Magnuson J.K."/>
            <person name="Piumi F."/>
            <person name="Raudaskoski M."/>
            <person name="Salamov A."/>
            <person name="Schmutz J."/>
            <person name="Schwarze F.W.M.R."/>
            <person name="vanKuyk P.A."/>
            <person name="Horton J.S."/>
            <person name="Grigoriev I.V."/>
            <person name="Woesten H.A.B."/>
        </authorList>
    </citation>
    <scope>NUCLEOTIDE SEQUENCE [LARGE SCALE GENOMIC DNA]</scope>
    <source>
        <strain evidence="4">H4-8 / FGSC 9210</strain>
    </source>
</reference>
<organism evidence="4">
    <name type="scientific">Schizophyllum commune (strain H4-8 / FGSC 9210)</name>
    <name type="common">Split gill fungus</name>
    <dbReference type="NCBI Taxonomy" id="578458"/>
    <lineage>
        <taxon>Eukaryota</taxon>
        <taxon>Fungi</taxon>
        <taxon>Dikarya</taxon>
        <taxon>Basidiomycota</taxon>
        <taxon>Agaricomycotina</taxon>
        <taxon>Agaricomycetes</taxon>
        <taxon>Agaricomycetidae</taxon>
        <taxon>Agaricales</taxon>
        <taxon>Schizophyllaceae</taxon>
        <taxon>Schizophyllum</taxon>
    </lineage>
</organism>
<evidence type="ECO:0000256" key="1">
    <source>
        <dbReference type="SAM" id="Phobius"/>
    </source>
</evidence>
<evidence type="ECO:0000313" key="3">
    <source>
        <dbReference type="EMBL" id="EFJ03349.1"/>
    </source>
</evidence>
<dbReference type="RefSeq" id="XP_003038251.1">
    <property type="nucleotide sequence ID" value="XM_003038205.1"/>
</dbReference>
<keyword evidence="1" id="KW-0472">Membrane</keyword>
<dbReference type="CDD" id="cd09917">
    <property type="entry name" value="F-box_SF"/>
    <property type="match status" value="1"/>
</dbReference>
<dbReference type="SUPFAM" id="SSF81383">
    <property type="entry name" value="F-box domain"/>
    <property type="match status" value="1"/>
</dbReference>
<accession>D8PKZ6</accession>
<dbReference type="GeneID" id="9589352"/>
<evidence type="ECO:0000259" key="2">
    <source>
        <dbReference type="Pfam" id="PF00646"/>
    </source>
</evidence>
<keyword evidence="1" id="KW-0812">Transmembrane</keyword>
<evidence type="ECO:0000313" key="4">
    <source>
        <dbReference type="Proteomes" id="UP000007431"/>
    </source>
</evidence>
<feature type="domain" description="F-box" evidence="2">
    <location>
        <begin position="61"/>
        <end position="96"/>
    </location>
</feature>
<dbReference type="Proteomes" id="UP000007431">
    <property type="component" value="Unassembled WGS sequence"/>
</dbReference>